<evidence type="ECO:0000313" key="2">
    <source>
        <dbReference type="Proteomes" id="UP000187609"/>
    </source>
</evidence>
<organism evidence="1 2">
    <name type="scientific">Nicotiana attenuata</name>
    <name type="common">Coyote tobacco</name>
    <dbReference type="NCBI Taxonomy" id="49451"/>
    <lineage>
        <taxon>Eukaryota</taxon>
        <taxon>Viridiplantae</taxon>
        <taxon>Streptophyta</taxon>
        <taxon>Embryophyta</taxon>
        <taxon>Tracheophyta</taxon>
        <taxon>Spermatophyta</taxon>
        <taxon>Magnoliopsida</taxon>
        <taxon>eudicotyledons</taxon>
        <taxon>Gunneridae</taxon>
        <taxon>Pentapetalae</taxon>
        <taxon>asterids</taxon>
        <taxon>lamiids</taxon>
        <taxon>Solanales</taxon>
        <taxon>Solanaceae</taxon>
        <taxon>Nicotianoideae</taxon>
        <taxon>Nicotianeae</taxon>
        <taxon>Nicotiana</taxon>
    </lineage>
</organism>
<name>A0A1J6J5P5_NICAT</name>
<dbReference type="Gramene" id="OIT07992">
    <property type="protein sequence ID" value="OIT07992"/>
    <property type="gene ID" value="A4A49_21768"/>
</dbReference>
<proteinExistence type="predicted"/>
<sequence>MMPNSLNLVSTKMKRAFEGRTDVVRCLRHLLAARVTSNSLICFCVGLSSNNDRSTIAYGIASDFVA</sequence>
<comment type="caution">
    <text evidence="1">The sequence shown here is derived from an EMBL/GenBank/DDBJ whole genome shotgun (WGS) entry which is preliminary data.</text>
</comment>
<protein>
    <submittedName>
        <fullName evidence="1">Uncharacterized protein</fullName>
    </submittedName>
</protein>
<evidence type="ECO:0000313" key="1">
    <source>
        <dbReference type="EMBL" id="OIT07992.1"/>
    </source>
</evidence>
<dbReference type="EMBL" id="MJEQ01037183">
    <property type="protein sequence ID" value="OIT07992.1"/>
    <property type="molecule type" value="Genomic_DNA"/>
</dbReference>
<reference evidence="1" key="1">
    <citation type="submission" date="2016-11" db="EMBL/GenBank/DDBJ databases">
        <title>The genome of Nicotiana attenuata.</title>
        <authorList>
            <person name="Xu S."/>
            <person name="Brockmoeller T."/>
            <person name="Gaquerel E."/>
            <person name="Navarro A."/>
            <person name="Kuhl H."/>
            <person name="Gase K."/>
            <person name="Ling Z."/>
            <person name="Zhou W."/>
            <person name="Kreitzer C."/>
            <person name="Stanke M."/>
            <person name="Tang H."/>
            <person name="Lyons E."/>
            <person name="Pandey P."/>
            <person name="Pandey S.P."/>
            <person name="Timmermann B."/>
            <person name="Baldwin I.T."/>
        </authorList>
    </citation>
    <scope>NUCLEOTIDE SEQUENCE [LARGE SCALE GENOMIC DNA]</scope>
    <source>
        <strain evidence="1">UT</strain>
    </source>
</reference>
<gene>
    <name evidence="1" type="ORF">A4A49_21768</name>
</gene>
<keyword evidence="2" id="KW-1185">Reference proteome</keyword>
<dbReference type="Proteomes" id="UP000187609">
    <property type="component" value="Unassembled WGS sequence"/>
</dbReference>
<dbReference type="AlphaFoldDB" id="A0A1J6J5P5"/>
<accession>A0A1J6J5P5</accession>